<evidence type="ECO:0000256" key="1">
    <source>
        <dbReference type="SAM" id="MobiDB-lite"/>
    </source>
</evidence>
<evidence type="ECO:0000256" key="2">
    <source>
        <dbReference type="SAM" id="Phobius"/>
    </source>
</evidence>
<keyword evidence="4" id="KW-1185">Reference proteome</keyword>
<comment type="caution">
    <text evidence="3">The sequence shown here is derived from an EMBL/GenBank/DDBJ whole genome shotgun (WGS) entry which is preliminary data.</text>
</comment>
<dbReference type="Proteomes" id="UP001432322">
    <property type="component" value="Unassembled WGS sequence"/>
</dbReference>
<organism evidence="3 4">
    <name type="scientific">Pristionchus fissidentatus</name>
    <dbReference type="NCBI Taxonomy" id="1538716"/>
    <lineage>
        <taxon>Eukaryota</taxon>
        <taxon>Metazoa</taxon>
        <taxon>Ecdysozoa</taxon>
        <taxon>Nematoda</taxon>
        <taxon>Chromadorea</taxon>
        <taxon>Rhabditida</taxon>
        <taxon>Rhabditina</taxon>
        <taxon>Diplogasteromorpha</taxon>
        <taxon>Diplogasteroidea</taxon>
        <taxon>Neodiplogasteridae</taxon>
        <taxon>Pristionchus</taxon>
    </lineage>
</organism>
<gene>
    <name evidence="3" type="ORF">PFISCL1PPCAC_29125</name>
</gene>
<proteinExistence type="predicted"/>
<protein>
    <submittedName>
        <fullName evidence="3">Uncharacterized protein</fullName>
    </submittedName>
</protein>
<reference evidence="3" key="1">
    <citation type="submission" date="2023-10" db="EMBL/GenBank/DDBJ databases">
        <title>Genome assembly of Pristionchus species.</title>
        <authorList>
            <person name="Yoshida K."/>
            <person name="Sommer R.J."/>
        </authorList>
    </citation>
    <scope>NUCLEOTIDE SEQUENCE</scope>
    <source>
        <strain evidence="3">RS5133</strain>
    </source>
</reference>
<dbReference type="EMBL" id="BTSY01000287">
    <property type="protein sequence ID" value="GMT37828.1"/>
    <property type="molecule type" value="Genomic_DNA"/>
</dbReference>
<feature type="region of interest" description="Disordered" evidence="1">
    <location>
        <begin position="1"/>
        <end position="21"/>
    </location>
</feature>
<feature type="transmembrane region" description="Helical" evidence="2">
    <location>
        <begin position="36"/>
        <end position="54"/>
    </location>
</feature>
<sequence length="156" mass="18051">MSHAQTTTNMREKFDTEDDDDGEYVPKCCCCDSPTLVRLFGLISTLFAIAAWRVRMEDAVKESLVVDSFDKLVLDPHEGTGGRYRFLPSIHDHRLYRIQPPKTSKWLYAPHSDALRLSVCYIVVAVQIFFYQAIGNQLMKLMFTPPTRRPRLRLPR</sequence>
<evidence type="ECO:0000313" key="4">
    <source>
        <dbReference type="Proteomes" id="UP001432322"/>
    </source>
</evidence>
<feature type="transmembrane region" description="Helical" evidence="2">
    <location>
        <begin position="114"/>
        <end position="134"/>
    </location>
</feature>
<keyword evidence="2" id="KW-1133">Transmembrane helix</keyword>
<keyword evidence="2" id="KW-0812">Transmembrane</keyword>
<keyword evidence="2" id="KW-0472">Membrane</keyword>
<dbReference type="AlphaFoldDB" id="A0AAV5X4C5"/>
<name>A0AAV5X4C5_9BILA</name>
<evidence type="ECO:0000313" key="3">
    <source>
        <dbReference type="EMBL" id="GMT37828.1"/>
    </source>
</evidence>
<accession>A0AAV5X4C5</accession>